<keyword evidence="8" id="KW-1185">Reference proteome</keyword>
<dbReference type="SUPFAM" id="SSF56112">
    <property type="entry name" value="Protein kinase-like (PK-like)"/>
    <property type="match status" value="1"/>
</dbReference>
<evidence type="ECO:0000256" key="5">
    <source>
        <dbReference type="ARBA" id="ARBA00023128"/>
    </source>
</evidence>
<protein>
    <recommendedName>
        <fullName evidence="3">Altered inheritance of mitochondria protein 9, mitochondrial</fullName>
    </recommendedName>
    <alternativeName>
        <fullName evidence="6">Found in mitochondrial proteome protein 29</fullName>
    </alternativeName>
</protein>
<organism evidence="7 8">
    <name type="scientific">Extremus antarcticus</name>
    <dbReference type="NCBI Taxonomy" id="702011"/>
    <lineage>
        <taxon>Eukaryota</taxon>
        <taxon>Fungi</taxon>
        <taxon>Dikarya</taxon>
        <taxon>Ascomycota</taxon>
        <taxon>Pezizomycotina</taxon>
        <taxon>Dothideomycetes</taxon>
        <taxon>Dothideomycetidae</taxon>
        <taxon>Mycosphaerellales</taxon>
        <taxon>Extremaceae</taxon>
        <taxon>Extremus</taxon>
    </lineage>
</organism>
<dbReference type="InterPro" id="IPR011009">
    <property type="entry name" value="Kinase-like_dom_sf"/>
</dbReference>
<dbReference type="InterPro" id="IPR051035">
    <property type="entry name" value="Mito_inheritance_9"/>
</dbReference>
<evidence type="ECO:0000313" key="8">
    <source>
        <dbReference type="Proteomes" id="UP001271007"/>
    </source>
</evidence>
<dbReference type="EMBL" id="JAWDJX010000001">
    <property type="protein sequence ID" value="KAK3058997.1"/>
    <property type="molecule type" value="Genomic_DNA"/>
</dbReference>
<name>A0AAJ0GJV9_9PEZI</name>
<dbReference type="PANTHER" id="PTHR36091">
    <property type="entry name" value="ALTERED INHERITANCE OF MITOCHONDRIA PROTEIN 9, MITOCHONDRIAL"/>
    <property type="match status" value="1"/>
</dbReference>
<dbReference type="Proteomes" id="UP001271007">
    <property type="component" value="Unassembled WGS sequence"/>
</dbReference>
<comment type="similarity">
    <text evidence="2">Belongs to the AIM9 family.</text>
</comment>
<evidence type="ECO:0000256" key="3">
    <source>
        <dbReference type="ARBA" id="ARBA00016197"/>
    </source>
</evidence>
<dbReference type="AlphaFoldDB" id="A0AAJ0GJV9"/>
<evidence type="ECO:0000256" key="4">
    <source>
        <dbReference type="ARBA" id="ARBA00022946"/>
    </source>
</evidence>
<evidence type="ECO:0000256" key="1">
    <source>
        <dbReference type="ARBA" id="ARBA00004173"/>
    </source>
</evidence>
<dbReference type="PANTHER" id="PTHR36091:SF1">
    <property type="entry name" value="ALTERED INHERITANCE OF MITOCHONDRIA PROTEIN 9, MITOCHONDRIAL"/>
    <property type="match status" value="1"/>
</dbReference>
<proteinExistence type="inferred from homology"/>
<keyword evidence="5" id="KW-0496">Mitochondrion</keyword>
<gene>
    <name evidence="7" type="ORF">LTR09_000563</name>
</gene>
<keyword evidence="4" id="KW-0809">Transit peptide</keyword>
<evidence type="ECO:0000256" key="6">
    <source>
        <dbReference type="ARBA" id="ARBA00031849"/>
    </source>
</evidence>
<comment type="caution">
    <text evidence="7">The sequence shown here is derived from an EMBL/GenBank/DDBJ whole genome shotgun (WGS) entry which is preliminary data.</text>
</comment>
<sequence>MARELCFNFDALLEEAVLSSEGASRVVECEKTERGCSRVFIVELDNGAKVAAKLPYRFAGPPGLTVRSEVATVQYVREKTSVPVPNILSWSSDADTNVVGADYIIEEVMPGILLQDAWASWDENDDALRIGCIQSIARLVEELCGLDFPTFGSIYFNTSDRPSGAVRIDDTYCIGPHCGRLHSGSSDRSAARLRLLTAPGLQRGPFIAHNFLDPNRQDRHRRLIDNYMNTLKTIINTEAVRSLSHPTLSPPDCHKANILVDPHDTMKITGILKRQSATVDPAFVHATASRDFTRLLDMEGLEKKFDEIPAEVVEIQTAAWRCARTWFACTREMPKIGNAVELDPKAQIAGPVLYSPSEDEVEGFDVIADERQDGRQLKLGLETVLDCETDGWLEASKWEDVLPKYRMFYEASRHYCVEEREDHQSESDALAELERLWPWDMH</sequence>
<accession>A0AAJ0GJV9</accession>
<dbReference type="GO" id="GO:0005739">
    <property type="term" value="C:mitochondrion"/>
    <property type="evidence" value="ECO:0007669"/>
    <property type="project" value="UniProtKB-SubCell"/>
</dbReference>
<comment type="subcellular location">
    <subcellularLocation>
        <location evidence="1">Mitochondrion</location>
    </subcellularLocation>
</comment>
<reference evidence="7" key="1">
    <citation type="submission" date="2023-04" db="EMBL/GenBank/DDBJ databases">
        <title>Black Yeasts Isolated from many extreme environments.</title>
        <authorList>
            <person name="Coleine C."/>
            <person name="Stajich J.E."/>
            <person name="Selbmann L."/>
        </authorList>
    </citation>
    <scope>NUCLEOTIDE SEQUENCE</scope>
    <source>
        <strain evidence="7">CCFEE 5312</strain>
    </source>
</reference>
<evidence type="ECO:0000313" key="7">
    <source>
        <dbReference type="EMBL" id="KAK3058997.1"/>
    </source>
</evidence>
<evidence type="ECO:0000256" key="2">
    <source>
        <dbReference type="ARBA" id="ARBA00005543"/>
    </source>
</evidence>